<reference evidence="4 5" key="1">
    <citation type="journal article" date="2021" name="BMC Biol.">
        <title>Horizontally acquired antibacterial genes associated with adaptive radiation of ladybird beetles.</title>
        <authorList>
            <person name="Li H.S."/>
            <person name="Tang X.F."/>
            <person name="Huang Y.H."/>
            <person name="Xu Z.Y."/>
            <person name="Chen M.L."/>
            <person name="Du X.Y."/>
            <person name="Qiu B.Y."/>
            <person name="Chen P.T."/>
            <person name="Zhang W."/>
            <person name="Slipinski A."/>
            <person name="Escalona H.E."/>
            <person name="Waterhouse R.M."/>
            <person name="Zwick A."/>
            <person name="Pang H."/>
        </authorList>
    </citation>
    <scope>NUCLEOTIDE SEQUENCE [LARGE SCALE GENOMIC DNA]</scope>
    <source>
        <strain evidence="4">SYSU2018</strain>
    </source>
</reference>
<dbReference type="InterPro" id="IPR051063">
    <property type="entry name" value="PDI"/>
</dbReference>
<dbReference type="PROSITE" id="PS51352">
    <property type="entry name" value="THIOREDOXIN_2"/>
    <property type="match status" value="1"/>
</dbReference>
<dbReference type="SUPFAM" id="SSF52833">
    <property type="entry name" value="Thioredoxin-like"/>
    <property type="match status" value="1"/>
</dbReference>
<name>A0ABD2NGQ2_9CUCU</name>
<dbReference type="EMBL" id="JABFTP020000103">
    <property type="protein sequence ID" value="KAL3277451.1"/>
    <property type="molecule type" value="Genomic_DNA"/>
</dbReference>
<sequence>MVKELDDTNIKAFISEGHPALILFYSEWCKYCQIFRPVFKEAAMDNDTPVRFGAYNCSNGSTRAMKDFKVRYFPVIKFFKYGSFIKDYTGQRTVDGIKAFIVHNLDL</sequence>
<evidence type="ECO:0000256" key="1">
    <source>
        <dbReference type="ARBA" id="ARBA00006347"/>
    </source>
</evidence>
<dbReference type="Pfam" id="PF00085">
    <property type="entry name" value="Thioredoxin"/>
    <property type="match status" value="1"/>
</dbReference>
<evidence type="ECO:0000313" key="4">
    <source>
        <dbReference type="EMBL" id="KAL3277451.1"/>
    </source>
</evidence>
<accession>A0ABD2NGQ2</accession>
<dbReference type="GO" id="GO:0005737">
    <property type="term" value="C:cytoplasm"/>
    <property type="evidence" value="ECO:0007669"/>
    <property type="project" value="UniProtKB-ARBA"/>
</dbReference>
<evidence type="ECO:0000313" key="5">
    <source>
        <dbReference type="Proteomes" id="UP001516400"/>
    </source>
</evidence>
<dbReference type="InterPro" id="IPR013766">
    <property type="entry name" value="Thioredoxin_domain"/>
</dbReference>
<evidence type="ECO:0000256" key="2">
    <source>
        <dbReference type="ARBA" id="ARBA00022729"/>
    </source>
</evidence>
<protein>
    <recommendedName>
        <fullName evidence="3">Thioredoxin domain-containing protein</fullName>
    </recommendedName>
</protein>
<comment type="caution">
    <text evidence="4">The sequence shown here is derived from an EMBL/GenBank/DDBJ whole genome shotgun (WGS) entry which is preliminary data.</text>
</comment>
<organism evidence="4 5">
    <name type="scientific">Cryptolaemus montrouzieri</name>
    <dbReference type="NCBI Taxonomy" id="559131"/>
    <lineage>
        <taxon>Eukaryota</taxon>
        <taxon>Metazoa</taxon>
        <taxon>Ecdysozoa</taxon>
        <taxon>Arthropoda</taxon>
        <taxon>Hexapoda</taxon>
        <taxon>Insecta</taxon>
        <taxon>Pterygota</taxon>
        <taxon>Neoptera</taxon>
        <taxon>Endopterygota</taxon>
        <taxon>Coleoptera</taxon>
        <taxon>Polyphaga</taxon>
        <taxon>Cucujiformia</taxon>
        <taxon>Coccinelloidea</taxon>
        <taxon>Coccinellidae</taxon>
        <taxon>Scymninae</taxon>
        <taxon>Scymnini</taxon>
        <taxon>Cryptolaemus</taxon>
    </lineage>
</organism>
<dbReference type="CDD" id="cd02961">
    <property type="entry name" value="PDI_a_family"/>
    <property type="match status" value="1"/>
</dbReference>
<dbReference type="PANTHER" id="PTHR45672">
    <property type="entry name" value="PROTEIN DISULFIDE-ISOMERASE C17H9.14C-RELATED"/>
    <property type="match status" value="1"/>
</dbReference>
<keyword evidence="2" id="KW-0732">Signal</keyword>
<gene>
    <name evidence="4" type="ORF">HHI36_012799</name>
</gene>
<proteinExistence type="inferred from homology"/>
<dbReference type="Gene3D" id="3.40.30.10">
    <property type="entry name" value="Glutaredoxin"/>
    <property type="match status" value="1"/>
</dbReference>
<dbReference type="InterPro" id="IPR036249">
    <property type="entry name" value="Thioredoxin-like_sf"/>
</dbReference>
<feature type="domain" description="Thioredoxin" evidence="3">
    <location>
        <begin position="1"/>
        <end position="106"/>
    </location>
</feature>
<dbReference type="GO" id="GO:0012505">
    <property type="term" value="C:endomembrane system"/>
    <property type="evidence" value="ECO:0007669"/>
    <property type="project" value="UniProtKB-ARBA"/>
</dbReference>
<dbReference type="PANTHER" id="PTHR45672:SF3">
    <property type="entry name" value="THIOREDOXIN DOMAIN-CONTAINING PROTEIN 5"/>
    <property type="match status" value="1"/>
</dbReference>
<evidence type="ECO:0000259" key="3">
    <source>
        <dbReference type="PROSITE" id="PS51352"/>
    </source>
</evidence>
<dbReference type="AlphaFoldDB" id="A0ABD2NGQ2"/>
<dbReference type="Proteomes" id="UP001516400">
    <property type="component" value="Unassembled WGS sequence"/>
</dbReference>
<comment type="similarity">
    <text evidence="1">Belongs to the protein disulfide isomerase family.</text>
</comment>
<keyword evidence="5" id="KW-1185">Reference proteome</keyword>